<gene>
    <name evidence="3" type="ORF">H9641_05410</name>
</gene>
<protein>
    <recommendedName>
        <fullName evidence="5">ABC transporter permease</fullName>
    </recommendedName>
</protein>
<dbReference type="EMBL" id="JACSQF010000004">
    <property type="protein sequence ID" value="MBD7980158.1"/>
    <property type="molecule type" value="Genomic_DNA"/>
</dbReference>
<organism evidence="3 4">
    <name type="scientific">Oerskovia merdavium</name>
    <dbReference type="NCBI Taxonomy" id="2762227"/>
    <lineage>
        <taxon>Bacteria</taxon>
        <taxon>Bacillati</taxon>
        <taxon>Actinomycetota</taxon>
        <taxon>Actinomycetes</taxon>
        <taxon>Micrococcales</taxon>
        <taxon>Cellulomonadaceae</taxon>
        <taxon>Oerskovia</taxon>
    </lineage>
</organism>
<feature type="transmembrane region" description="Helical" evidence="2">
    <location>
        <begin position="89"/>
        <end position="109"/>
    </location>
</feature>
<name>A0ABR8TXH5_9CELL</name>
<evidence type="ECO:0000313" key="3">
    <source>
        <dbReference type="EMBL" id="MBD7980158.1"/>
    </source>
</evidence>
<keyword evidence="2" id="KW-0812">Transmembrane</keyword>
<feature type="transmembrane region" description="Helical" evidence="2">
    <location>
        <begin position="276"/>
        <end position="296"/>
    </location>
</feature>
<keyword evidence="2" id="KW-1133">Transmembrane helix</keyword>
<keyword evidence="2" id="KW-0472">Membrane</keyword>
<dbReference type="RefSeq" id="WP_191801725.1">
    <property type="nucleotide sequence ID" value="NZ_JACSQF010000004.1"/>
</dbReference>
<evidence type="ECO:0000256" key="2">
    <source>
        <dbReference type="SAM" id="Phobius"/>
    </source>
</evidence>
<keyword evidence="4" id="KW-1185">Reference proteome</keyword>
<reference evidence="3 4" key="1">
    <citation type="submission" date="2020-08" db="EMBL/GenBank/DDBJ databases">
        <title>A Genomic Blueprint of the Chicken Gut Microbiome.</title>
        <authorList>
            <person name="Gilroy R."/>
            <person name="Ravi A."/>
            <person name="Getino M."/>
            <person name="Pursley I."/>
            <person name="Horton D.L."/>
            <person name="Alikhan N.-F."/>
            <person name="Baker D."/>
            <person name="Gharbi K."/>
            <person name="Hall N."/>
            <person name="Watson M."/>
            <person name="Adriaenssens E.M."/>
            <person name="Foster-Nyarko E."/>
            <person name="Jarju S."/>
            <person name="Secka A."/>
            <person name="Antonio M."/>
            <person name="Oren A."/>
            <person name="Chaudhuri R."/>
            <person name="La Ragione R.M."/>
            <person name="Hildebrand F."/>
            <person name="Pallen M.J."/>
        </authorList>
    </citation>
    <scope>NUCLEOTIDE SEQUENCE [LARGE SCALE GENOMIC DNA]</scope>
    <source>
        <strain evidence="3 4">Sa2CUA9</strain>
    </source>
</reference>
<evidence type="ECO:0000313" key="4">
    <source>
        <dbReference type="Proteomes" id="UP000655570"/>
    </source>
</evidence>
<proteinExistence type="predicted"/>
<feature type="transmembrane region" description="Helical" evidence="2">
    <location>
        <begin position="51"/>
        <end position="69"/>
    </location>
</feature>
<feature type="transmembrane region" description="Helical" evidence="2">
    <location>
        <begin position="202"/>
        <end position="220"/>
    </location>
</feature>
<comment type="caution">
    <text evidence="3">The sequence shown here is derived from an EMBL/GenBank/DDBJ whole genome shotgun (WGS) entry which is preliminary data.</text>
</comment>
<evidence type="ECO:0000256" key="1">
    <source>
        <dbReference type="SAM" id="MobiDB-lite"/>
    </source>
</evidence>
<feature type="transmembrane region" description="Helical" evidence="2">
    <location>
        <begin position="130"/>
        <end position="153"/>
    </location>
</feature>
<accession>A0ABR8TXH5</accession>
<feature type="region of interest" description="Disordered" evidence="1">
    <location>
        <begin position="1"/>
        <end position="33"/>
    </location>
</feature>
<dbReference type="Proteomes" id="UP000655570">
    <property type="component" value="Unassembled WGS sequence"/>
</dbReference>
<feature type="transmembrane region" description="Helical" evidence="2">
    <location>
        <begin position="173"/>
        <end position="195"/>
    </location>
</feature>
<sequence>MSALARPSMEDAPGGPAAGRATSRPPRGHGPNFARVVTSEWTKLTSLRSTAMISVATVVVTWALTYLAANASSVDPGFVPLDSLTTGLLLAQVGPLVLGILAGTGEFTTGTFRSTFTAVPQRLPVLAAQVVAAGAFALLVAAATVGAAVAALVPAASSRGISLDLTADGTPQVMVGMTTYLVAMALLGLAVGALLRSPVPAIALTVVLVLVLPVLLSLGSELATGPTSAPVAADVPSQQSVVNTVVTFLPSGAADLLVRAPGSSGIEGAPDLGPRVGALVLAGWILLPLTAAAVRLRARDVA</sequence>
<evidence type="ECO:0008006" key="5">
    <source>
        <dbReference type="Google" id="ProtNLM"/>
    </source>
</evidence>